<feature type="transmembrane region" description="Helical" evidence="6">
    <location>
        <begin position="241"/>
        <end position="263"/>
    </location>
</feature>
<dbReference type="PROSITE" id="PS50850">
    <property type="entry name" value="MFS"/>
    <property type="match status" value="1"/>
</dbReference>
<dbReference type="InterPro" id="IPR011701">
    <property type="entry name" value="MFS"/>
</dbReference>
<dbReference type="Proteomes" id="UP001196509">
    <property type="component" value="Unassembled WGS sequence"/>
</dbReference>
<feature type="transmembrane region" description="Helical" evidence="6">
    <location>
        <begin position="270"/>
        <end position="291"/>
    </location>
</feature>
<keyword evidence="2" id="KW-1003">Cell membrane</keyword>
<evidence type="ECO:0000256" key="1">
    <source>
        <dbReference type="ARBA" id="ARBA00004651"/>
    </source>
</evidence>
<keyword evidence="4 6" id="KW-1133">Transmembrane helix</keyword>
<dbReference type="RefSeq" id="WP_220227500.1">
    <property type="nucleotide sequence ID" value="NZ_JAICBX010000001.1"/>
</dbReference>
<feature type="transmembrane region" description="Helical" evidence="6">
    <location>
        <begin position="331"/>
        <end position="351"/>
    </location>
</feature>
<accession>A0AAE2ZM40</accession>
<dbReference type="InterPro" id="IPR036259">
    <property type="entry name" value="MFS_trans_sf"/>
</dbReference>
<dbReference type="Pfam" id="PF07690">
    <property type="entry name" value="MFS_1"/>
    <property type="match status" value="1"/>
</dbReference>
<comment type="caution">
    <text evidence="8">The sequence shown here is derived from an EMBL/GenBank/DDBJ whole genome shotgun (WGS) entry which is preliminary data.</text>
</comment>
<dbReference type="PANTHER" id="PTHR43124:SF3">
    <property type="entry name" value="CHLORAMPHENICOL EFFLUX PUMP RV0191"/>
    <property type="match status" value="1"/>
</dbReference>
<dbReference type="CDD" id="cd06174">
    <property type="entry name" value="MFS"/>
    <property type="match status" value="1"/>
</dbReference>
<dbReference type="Gene3D" id="1.20.1250.20">
    <property type="entry name" value="MFS general substrate transporter like domains"/>
    <property type="match status" value="2"/>
</dbReference>
<feature type="transmembrane region" description="Helical" evidence="6">
    <location>
        <begin position="43"/>
        <end position="66"/>
    </location>
</feature>
<protein>
    <submittedName>
        <fullName evidence="8">MFS transporter</fullName>
    </submittedName>
</protein>
<feature type="transmembrane region" description="Helical" evidence="6">
    <location>
        <begin position="96"/>
        <end position="120"/>
    </location>
</feature>
<evidence type="ECO:0000313" key="8">
    <source>
        <dbReference type="EMBL" id="MBW8636853.1"/>
    </source>
</evidence>
<feature type="transmembrane region" description="Helical" evidence="6">
    <location>
        <begin position="163"/>
        <end position="182"/>
    </location>
</feature>
<organism evidence="8 9">
    <name type="scientific">Flavimaribacter sediminis</name>
    <dbReference type="NCBI Taxonomy" id="2865987"/>
    <lineage>
        <taxon>Bacteria</taxon>
        <taxon>Pseudomonadati</taxon>
        <taxon>Pseudomonadota</taxon>
        <taxon>Alphaproteobacteria</taxon>
        <taxon>Hyphomicrobiales</taxon>
        <taxon>Rhizobiaceae</taxon>
        <taxon>Flavimaribacter</taxon>
    </lineage>
</organism>
<proteinExistence type="predicted"/>
<dbReference type="GO" id="GO:0022857">
    <property type="term" value="F:transmembrane transporter activity"/>
    <property type="evidence" value="ECO:0007669"/>
    <property type="project" value="InterPro"/>
</dbReference>
<dbReference type="PANTHER" id="PTHR43124">
    <property type="entry name" value="PURINE EFFLUX PUMP PBUE"/>
    <property type="match status" value="1"/>
</dbReference>
<evidence type="ECO:0000256" key="5">
    <source>
        <dbReference type="ARBA" id="ARBA00023136"/>
    </source>
</evidence>
<keyword evidence="3 6" id="KW-0812">Transmembrane</keyword>
<evidence type="ECO:0000256" key="2">
    <source>
        <dbReference type="ARBA" id="ARBA00022475"/>
    </source>
</evidence>
<feature type="transmembrane region" description="Helical" evidence="6">
    <location>
        <begin position="297"/>
        <end position="319"/>
    </location>
</feature>
<feature type="domain" description="Major facilitator superfamily (MFS) profile" evidence="7">
    <location>
        <begin position="8"/>
        <end position="386"/>
    </location>
</feature>
<evidence type="ECO:0000256" key="6">
    <source>
        <dbReference type="SAM" id="Phobius"/>
    </source>
</evidence>
<dbReference type="GO" id="GO:0005886">
    <property type="term" value="C:plasma membrane"/>
    <property type="evidence" value="ECO:0007669"/>
    <property type="project" value="UniProtKB-SubCell"/>
</dbReference>
<reference evidence="8" key="1">
    <citation type="submission" date="2021-08" db="EMBL/GenBank/DDBJ databases">
        <title>Hoeflea bacterium WL0058 sp. nov., isolated from the sediment.</title>
        <authorList>
            <person name="Wang L."/>
            <person name="Zhang D."/>
        </authorList>
    </citation>
    <scope>NUCLEOTIDE SEQUENCE</scope>
    <source>
        <strain evidence="8">WL0058</strain>
    </source>
</reference>
<gene>
    <name evidence="8" type="ORF">K1W69_06610</name>
</gene>
<evidence type="ECO:0000256" key="4">
    <source>
        <dbReference type="ARBA" id="ARBA00022989"/>
    </source>
</evidence>
<name>A0AAE2ZM40_9HYPH</name>
<keyword evidence="5 6" id="KW-0472">Membrane</keyword>
<dbReference type="AlphaFoldDB" id="A0AAE2ZM40"/>
<keyword evidence="9" id="KW-1185">Reference proteome</keyword>
<dbReference type="InterPro" id="IPR020846">
    <property type="entry name" value="MFS_dom"/>
</dbReference>
<evidence type="ECO:0000256" key="3">
    <source>
        <dbReference type="ARBA" id="ARBA00022692"/>
    </source>
</evidence>
<feature type="transmembrane region" description="Helical" evidence="6">
    <location>
        <begin position="73"/>
        <end position="90"/>
    </location>
</feature>
<evidence type="ECO:0000313" key="9">
    <source>
        <dbReference type="Proteomes" id="UP001196509"/>
    </source>
</evidence>
<sequence length="386" mass="40088">MDLRRTLTVILILLAGFYAGGQLGKIAPVVLLLREQHGYSLTYLGWLTSLIGLFVAVAALPVAFAIRYFGVRLSLNAGALLLFVGALFLWPTTDQFLALFARGIEAIGYVLVVIAAPAVLNDIAPERLKAPALAIWGGFVPIGYALANYQAAAVLPGFGLSGFYLSMALGYGLFGVLSGVLLSTLPRAQPIAPAAETTKARGRLPARAYWLAGAFGFYVIASLPLFTFLPTYIGLLDDRLALSAAAIALFVPVGNIGTGFLVVGRLRSHTASLTMFALVALALGTAAIFLLDAPSVKLAGAILFSLASGVVGSAVFATLPAIVRDGQSASIAMGAIAQTGGVGTVIGPPIAGFVIEAYGWSGLSIYVVIVCLLGVVCAWKAVEQKR</sequence>
<feature type="transmembrane region" description="Helical" evidence="6">
    <location>
        <begin position="132"/>
        <end position="151"/>
    </location>
</feature>
<dbReference type="InterPro" id="IPR050189">
    <property type="entry name" value="MFS_Efflux_Transporters"/>
</dbReference>
<comment type="subcellular location">
    <subcellularLocation>
        <location evidence="1">Cell membrane</location>
        <topology evidence="1">Multi-pass membrane protein</topology>
    </subcellularLocation>
</comment>
<dbReference type="EMBL" id="JAICBX010000001">
    <property type="protein sequence ID" value="MBW8636853.1"/>
    <property type="molecule type" value="Genomic_DNA"/>
</dbReference>
<dbReference type="SUPFAM" id="SSF103473">
    <property type="entry name" value="MFS general substrate transporter"/>
    <property type="match status" value="1"/>
</dbReference>
<feature type="transmembrane region" description="Helical" evidence="6">
    <location>
        <begin position="363"/>
        <end position="382"/>
    </location>
</feature>
<evidence type="ECO:0000259" key="7">
    <source>
        <dbReference type="PROSITE" id="PS50850"/>
    </source>
</evidence>
<feature type="transmembrane region" description="Helical" evidence="6">
    <location>
        <begin position="208"/>
        <end position="229"/>
    </location>
</feature>